<organism evidence="1 2">
    <name type="scientific">Thermomonas brevis</name>
    <dbReference type="NCBI Taxonomy" id="215691"/>
    <lineage>
        <taxon>Bacteria</taxon>
        <taxon>Pseudomonadati</taxon>
        <taxon>Pseudomonadota</taxon>
        <taxon>Gammaproteobacteria</taxon>
        <taxon>Lysobacterales</taxon>
        <taxon>Lysobacteraceae</taxon>
        <taxon>Thermomonas</taxon>
    </lineage>
</organism>
<dbReference type="KEGG" id="tbv:H9L17_02940"/>
<evidence type="ECO:0000313" key="2">
    <source>
        <dbReference type="Proteomes" id="UP000515977"/>
    </source>
</evidence>
<dbReference type="AlphaFoldDB" id="A0A7G9QXL8"/>
<dbReference type="NCBIfam" id="TIGR02532">
    <property type="entry name" value="IV_pilin_GFxxxE"/>
    <property type="match status" value="1"/>
</dbReference>
<sequence>MKSTSSPRNVRGMSLIEVLVAVLVLAVGMLGVAAMQALALRGGQGSLESSQAVMAANSIIEAMRANRANAASYVYNGIAACGTVPGAGSSLAGNDLNNWVTRLKATIGTGVGDTTTCGSISAVGGVYTVTVQWDDRRAGGGATRTVVTEARI</sequence>
<name>A0A7G9QXL8_9GAMM</name>
<accession>A0A7G9QXL8</accession>
<proteinExistence type="predicted"/>
<keyword evidence="2" id="KW-1185">Reference proteome</keyword>
<dbReference type="InterPro" id="IPR012902">
    <property type="entry name" value="N_methyl_site"/>
</dbReference>
<dbReference type="NCBIfam" id="TIGR02523">
    <property type="entry name" value="type_IV_pilV"/>
    <property type="match status" value="1"/>
</dbReference>
<gene>
    <name evidence="1" type="primary">pilV</name>
    <name evidence="1" type="ORF">H9L17_02940</name>
</gene>
<dbReference type="Pfam" id="PF07963">
    <property type="entry name" value="N_methyl"/>
    <property type="match status" value="1"/>
</dbReference>
<dbReference type="PROSITE" id="PS00409">
    <property type="entry name" value="PROKAR_NTER_METHYL"/>
    <property type="match status" value="1"/>
</dbReference>
<evidence type="ECO:0000313" key="1">
    <source>
        <dbReference type="EMBL" id="QNN48093.1"/>
    </source>
</evidence>
<reference evidence="1 2" key="1">
    <citation type="submission" date="2020-08" db="EMBL/GenBank/DDBJ databases">
        <title>Genome sequence of Thermomonas brevis KACC 16975T.</title>
        <authorList>
            <person name="Hyun D.-W."/>
            <person name="Bae J.-W."/>
        </authorList>
    </citation>
    <scope>NUCLEOTIDE SEQUENCE [LARGE SCALE GENOMIC DNA]</scope>
    <source>
        <strain evidence="1 2">KACC 16975</strain>
    </source>
</reference>
<dbReference type="InterPro" id="IPR013362">
    <property type="entry name" value="Pilus_4_PilV"/>
</dbReference>
<dbReference type="Proteomes" id="UP000515977">
    <property type="component" value="Chromosome"/>
</dbReference>
<dbReference type="EMBL" id="CP060711">
    <property type="protein sequence ID" value="QNN48093.1"/>
    <property type="molecule type" value="Genomic_DNA"/>
</dbReference>
<protein>
    <submittedName>
        <fullName evidence="1">Type IV pilus modification protein PilV</fullName>
    </submittedName>
</protein>